<accession>A0A835AB72</accession>
<organism evidence="4 5">
    <name type="scientific">Digitaria exilis</name>
    <dbReference type="NCBI Taxonomy" id="1010633"/>
    <lineage>
        <taxon>Eukaryota</taxon>
        <taxon>Viridiplantae</taxon>
        <taxon>Streptophyta</taxon>
        <taxon>Embryophyta</taxon>
        <taxon>Tracheophyta</taxon>
        <taxon>Spermatophyta</taxon>
        <taxon>Magnoliopsida</taxon>
        <taxon>Liliopsida</taxon>
        <taxon>Poales</taxon>
        <taxon>Poaceae</taxon>
        <taxon>PACMAD clade</taxon>
        <taxon>Panicoideae</taxon>
        <taxon>Panicodae</taxon>
        <taxon>Paniceae</taxon>
        <taxon>Anthephorinae</taxon>
        <taxon>Digitaria</taxon>
    </lineage>
</organism>
<dbReference type="PANTHER" id="PTHR26379:SF469">
    <property type="entry name" value="MAB1"/>
    <property type="match status" value="1"/>
</dbReference>
<dbReference type="SUPFAM" id="SSF54695">
    <property type="entry name" value="POZ domain"/>
    <property type="match status" value="1"/>
</dbReference>
<evidence type="ECO:0000259" key="3">
    <source>
        <dbReference type="PROSITE" id="PS50097"/>
    </source>
</evidence>
<dbReference type="Pfam" id="PF22486">
    <property type="entry name" value="MATH_2"/>
    <property type="match status" value="1"/>
</dbReference>
<dbReference type="CDD" id="cd00121">
    <property type="entry name" value="MATH"/>
    <property type="match status" value="1"/>
</dbReference>
<reference evidence="4" key="1">
    <citation type="submission" date="2020-07" db="EMBL/GenBank/DDBJ databases">
        <title>Genome sequence and genetic diversity analysis of an under-domesticated orphan crop, white fonio (Digitaria exilis).</title>
        <authorList>
            <person name="Bennetzen J.L."/>
            <person name="Chen S."/>
            <person name="Ma X."/>
            <person name="Wang X."/>
            <person name="Yssel A.E.J."/>
            <person name="Chaluvadi S.R."/>
            <person name="Johnson M."/>
            <person name="Gangashetty P."/>
            <person name="Hamidou F."/>
            <person name="Sanogo M.D."/>
            <person name="Zwaenepoel A."/>
            <person name="Wallace J."/>
            <person name="Van De Peer Y."/>
            <person name="Van Deynze A."/>
        </authorList>
    </citation>
    <scope>NUCLEOTIDE SEQUENCE</scope>
    <source>
        <tissue evidence="4">Leaves</tissue>
    </source>
</reference>
<evidence type="ECO:0000256" key="1">
    <source>
        <dbReference type="ARBA" id="ARBA00004906"/>
    </source>
</evidence>
<evidence type="ECO:0000256" key="2">
    <source>
        <dbReference type="ARBA" id="ARBA00010846"/>
    </source>
</evidence>
<dbReference type="InterPro" id="IPR008974">
    <property type="entry name" value="TRAF-like"/>
</dbReference>
<dbReference type="Gene3D" id="3.30.710.10">
    <property type="entry name" value="Potassium Channel Kv1.1, Chain A"/>
    <property type="match status" value="1"/>
</dbReference>
<gene>
    <name evidence="4" type="ORF">HU200_061881</name>
</gene>
<dbReference type="EMBL" id="JACEFO010002617">
    <property type="protein sequence ID" value="KAF8653765.1"/>
    <property type="molecule type" value="Genomic_DNA"/>
</dbReference>
<dbReference type="Gene3D" id="1.25.40.420">
    <property type="match status" value="1"/>
</dbReference>
<comment type="similarity">
    <text evidence="2">Belongs to the Tdpoz family.</text>
</comment>
<dbReference type="PANTHER" id="PTHR26379">
    <property type="entry name" value="BTB/POZ AND MATH DOMAIN-CONTAINING PROTEIN 1"/>
    <property type="match status" value="1"/>
</dbReference>
<dbReference type="Pfam" id="PF00651">
    <property type="entry name" value="BTB"/>
    <property type="match status" value="1"/>
</dbReference>
<dbReference type="Pfam" id="PF24570">
    <property type="entry name" value="BACK_BPM_SPOP"/>
    <property type="match status" value="1"/>
</dbReference>
<comment type="caution">
    <text evidence="4">The sequence shown here is derived from an EMBL/GenBank/DDBJ whole genome shotgun (WGS) entry which is preliminary data.</text>
</comment>
<dbReference type="GO" id="GO:0016567">
    <property type="term" value="P:protein ubiquitination"/>
    <property type="evidence" value="ECO:0007669"/>
    <property type="project" value="InterPro"/>
</dbReference>
<dbReference type="InterPro" id="IPR056423">
    <property type="entry name" value="BACK_BPM_SPOP"/>
</dbReference>
<name>A0A835AB72_9POAL</name>
<dbReference type="PROSITE" id="PS50097">
    <property type="entry name" value="BTB"/>
    <property type="match status" value="1"/>
</dbReference>
<dbReference type="Gene3D" id="2.60.210.10">
    <property type="entry name" value="Apoptosis, Tumor Necrosis Factor Receptor Associated Protein 2, Chain A"/>
    <property type="match status" value="1"/>
</dbReference>
<keyword evidence="5" id="KW-1185">Reference proteome</keyword>
<dbReference type="InterPro" id="IPR000210">
    <property type="entry name" value="BTB/POZ_dom"/>
</dbReference>
<dbReference type="AlphaFoldDB" id="A0A835AB72"/>
<dbReference type="InterPro" id="IPR011333">
    <property type="entry name" value="SKP1/BTB/POZ_sf"/>
</dbReference>
<dbReference type="InterPro" id="IPR002083">
    <property type="entry name" value="MATH/TRAF_dom"/>
</dbReference>
<sequence length="288" mass="31772">MSAAATSIFTHQFRLNFEETKHVPIGHFVNSGDISSGGHLWRINCFPQNKGEYISVYLHHESETKDAQAIFEVFCHGQGRCSILATALAHAPMRLCCCLQSDGPPLDQLWRAGRRQFVKRSDLESHYVTNGSDDPISVPPSDIVSHIGSLLDSTDGSDVSLAVDGEEFPAHRAVLAARSPVFKAQLLGSMADAKMEKLQDLFAAADRYALDRLKLLCANKLWDDVSADTIGATLALAERYSCPELKKKCIDFFGDEKNFRKAVLTDGFIQMVQKFPSVLAELRVKIAA</sequence>
<dbReference type="SUPFAM" id="SSF49599">
    <property type="entry name" value="TRAF domain-like"/>
    <property type="match status" value="1"/>
</dbReference>
<dbReference type="Proteomes" id="UP000636709">
    <property type="component" value="Unassembled WGS sequence"/>
</dbReference>
<feature type="domain" description="BTB" evidence="3">
    <location>
        <begin position="157"/>
        <end position="213"/>
    </location>
</feature>
<evidence type="ECO:0000313" key="4">
    <source>
        <dbReference type="EMBL" id="KAF8653765.1"/>
    </source>
</evidence>
<dbReference type="InterPro" id="IPR045005">
    <property type="entry name" value="BPM1-6"/>
</dbReference>
<protein>
    <recommendedName>
        <fullName evidence="3">BTB domain-containing protein</fullName>
    </recommendedName>
</protein>
<dbReference type="OrthoDB" id="6359816at2759"/>
<evidence type="ECO:0000313" key="5">
    <source>
        <dbReference type="Proteomes" id="UP000636709"/>
    </source>
</evidence>
<dbReference type="SMART" id="SM00225">
    <property type="entry name" value="BTB"/>
    <property type="match status" value="1"/>
</dbReference>
<comment type="pathway">
    <text evidence="1">Protein modification; protein ubiquitination.</text>
</comment>
<proteinExistence type="inferred from homology"/>